<evidence type="ECO:0000256" key="4">
    <source>
        <dbReference type="ARBA" id="ARBA00022989"/>
    </source>
</evidence>
<evidence type="ECO:0000256" key="6">
    <source>
        <dbReference type="RuleBase" id="RU280814"/>
    </source>
</evidence>
<dbReference type="PANTHER" id="PTHR12308">
    <property type="entry name" value="ANOCTAMIN"/>
    <property type="match status" value="1"/>
</dbReference>
<organism evidence="8 9">
    <name type="scientific">Cirrhinus mrigala</name>
    <name type="common">Mrigala</name>
    <dbReference type="NCBI Taxonomy" id="683832"/>
    <lineage>
        <taxon>Eukaryota</taxon>
        <taxon>Metazoa</taxon>
        <taxon>Chordata</taxon>
        <taxon>Craniata</taxon>
        <taxon>Vertebrata</taxon>
        <taxon>Euteleostomi</taxon>
        <taxon>Actinopterygii</taxon>
        <taxon>Neopterygii</taxon>
        <taxon>Teleostei</taxon>
        <taxon>Ostariophysi</taxon>
        <taxon>Cypriniformes</taxon>
        <taxon>Cyprinidae</taxon>
        <taxon>Labeoninae</taxon>
        <taxon>Labeonini</taxon>
        <taxon>Cirrhinus</taxon>
    </lineage>
</organism>
<dbReference type="PANTHER" id="PTHR12308:SF37">
    <property type="entry name" value="ANOCTAMIN-9"/>
    <property type="match status" value="1"/>
</dbReference>
<keyword evidence="4 6" id="KW-1133">Transmembrane helix</keyword>
<proteinExistence type="inferred from homology"/>
<evidence type="ECO:0000256" key="5">
    <source>
        <dbReference type="ARBA" id="ARBA00023136"/>
    </source>
</evidence>
<protein>
    <recommendedName>
        <fullName evidence="6">Anoctamin</fullName>
    </recommendedName>
</protein>
<dbReference type="InterPro" id="IPR049452">
    <property type="entry name" value="Anoctamin_TM"/>
</dbReference>
<comment type="caution">
    <text evidence="8">The sequence shown here is derived from an EMBL/GenBank/DDBJ whole genome shotgun (WGS) entry which is preliminary data.</text>
</comment>
<dbReference type="AlphaFoldDB" id="A0ABD0QS21"/>
<dbReference type="GO" id="GO:0016020">
    <property type="term" value="C:membrane"/>
    <property type="evidence" value="ECO:0007669"/>
    <property type="project" value="UniProtKB-SubCell"/>
</dbReference>
<evidence type="ECO:0000256" key="3">
    <source>
        <dbReference type="ARBA" id="ARBA00022692"/>
    </source>
</evidence>
<reference evidence="8 9" key="1">
    <citation type="submission" date="2024-05" db="EMBL/GenBank/DDBJ databases">
        <title>Genome sequencing and assembly of Indian major carp, Cirrhinus mrigala (Hamilton, 1822).</title>
        <authorList>
            <person name="Mohindra V."/>
            <person name="Chowdhury L.M."/>
            <person name="Lal K."/>
            <person name="Jena J.K."/>
        </authorList>
    </citation>
    <scope>NUCLEOTIDE SEQUENCE [LARGE SCALE GENOMIC DNA]</scope>
    <source>
        <strain evidence="8">CM1030</strain>
        <tissue evidence="8">Blood</tissue>
    </source>
</reference>
<feature type="non-terminal residue" evidence="8">
    <location>
        <position position="95"/>
    </location>
</feature>
<evidence type="ECO:0000313" key="8">
    <source>
        <dbReference type="EMBL" id="KAL0189015.1"/>
    </source>
</evidence>
<dbReference type="Pfam" id="PF04547">
    <property type="entry name" value="Anoctamin"/>
    <property type="match status" value="1"/>
</dbReference>
<comment type="subcellular location">
    <subcellularLocation>
        <location evidence="1 6">Membrane</location>
        <topology evidence="1 6">Multi-pass membrane protein</topology>
    </subcellularLocation>
</comment>
<dbReference type="EMBL" id="JAMKFB020000007">
    <property type="protein sequence ID" value="KAL0189015.1"/>
    <property type="molecule type" value="Genomic_DNA"/>
</dbReference>
<keyword evidence="3 6" id="KW-0812">Transmembrane</keyword>
<comment type="caution">
    <text evidence="6">Lacks conserved residue(s) required for the propagation of feature annotation.</text>
</comment>
<evidence type="ECO:0000313" key="9">
    <source>
        <dbReference type="Proteomes" id="UP001529510"/>
    </source>
</evidence>
<keyword evidence="9" id="KW-1185">Reference proteome</keyword>
<sequence>FTTIFVAAFPLAPLLALINNIFEIRLDAIKMVSLERRLVPKKTNDIGVWTRILEAVGVMAVIANGLVIGISSDFIPRLVYRYHYGPCATSNSTSL</sequence>
<accession>A0ABD0QS21</accession>
<gene>
    <name evidence="8" type="ORF">M9458_016114</name>
</gene>
<dbReference type="InterPro" id="IPR007632">
    <property type="entry name" value="Anoctamin"/>
</dbReference>
<feature type="transmembrane region" description="Helical" evidence="6">
    <location>
        <begin position="6"/>
        <end position="26"/>
    </location>
</feature>
<feature type="non-terminal residue" evidence="8">
    <location>
        <position position="1"/>
    </location>
</feature>
<feature type="transmembrane region" description="Helical" evidence="6">
    <location>
        <begin position="46"/>
        <end position="70"/>
    </location>
</feature>
<evidence type="ECO:0000256" key="1">
    <source>
        <dbReference type="ARBA" id="ARBA00004141"/>
    </source>
</evidence>
<comment type="similarity">
    <text evidence="2 6">Belongs to the anoctamin family.</text>
</comment>
<evidence type="ECO:0000259" key="7">
    <source>
        <dbReference type="Pfam" id="PF04547"/>
    </source>
</evidence>
<feature type="domain" description="Anoctamin transmembrane" evidence="7">
    <location>
        <begin position="1"/>
        <end position="81"/>
    </location>
</feature>
<evidence type="ECO:0000256" key="2">
    <source>
        <dbReference type="ARBA" id="ARBA00009671"/>
    </source>
</evidence>
<keyword evidence="5 6" id="KW-0472">Membrane</keyword>
<dbReference type="Proteomes" id="UP001529510">
    <property type="component" value="Unassembled WGS sequence"/>
</dbReference>
<name>A0ABD0QS21_CIRMR</name>